<organism evidence="2 3">
    <name type="scientific">Coprinopsis marcescibilis</name>
    <name type="common">Agaric fungus</name>
    <name type="synonym">Psathyrella marcescibilis</name>
    <dbReference type="NCBI Taxonomy" id="230819"/>
    <lineage>
        <taxon>Eukaryota</taxon>
        <taxon>Fungi</taxon>
        <taxon>Dikarya</taxon>
        <taxon>Basidiomycota</taxon>
        <taxon>Agaricomycotina</taxon>
        <taxon>Agaricomycetes</taxon>
        <taxon>Agaricomycetidae</taxon>
        <taxon>Agaricales</taxon>
        <taxon>Agaricineae</taxon>
        <taxon>Psathyrellaceae</taxon>
        <taxon>Coprinopsis</taxon>
    </lineage>
</organism>
<evidence type="ECO:0000256" key="1">
    <source>
        <dbReference type="SAM" id="MobiDB-lite"/>
    </source>
</evidence>
<gene>
    <name evidence="2" type="ORF">FA15DRAFT_710165</name>
</gene>
<dbReference type="Proteomes" id="UP000307440">
    <property type="component" value="Unassembled WGS sequence"/>
</dbReference>
<name>A0A5C3KEI2_COPMA</name>
<keyword evidence="3" id="KW-1185">Reference proteome</keyword>
<feature type="compositionally biased region" description="Basic residues" evidence="1">
    <location>
        <begin position="1"/>
        <end position="13"/>
    </location>
</feature>
<reference evidence="2 3" key="1">
    <citation type="journal article" date="2019" name="Nat. Ecol. Evol.">
        <title>Megaphylogeny resolves global patterns of mushroom evolution.</title>
        <authorList>
            <person name="Varga T."/>
            <person name="Krizsan K."/>
            <person name="Foldi C."/>
            <person name="Dima B."/>
            <person name="Sanchez-Garcia M."/>
            <person name="Sanchez-Ramirez S."/>
            <person name="Szollosi G.J."/>
            <person name="Szarkandi J.G."/>
            <person name="Papp V."/>
            <person name="Albert L."/>
            <person name="Andreopoulos W."/>
            <person name="Angelini C."/>
            <person name="Antonin V."/>
            <person name="Barry K.W."/>
            <person name="Bougher N.L."/>
            <person name="Buchanan P."/>
            <person name="Buyck B."/>
            <person name="Bense V."/>
            <person name="Catcheside P."/>
            <person name="Chovatia M."/>
            <person name="Cooper J."/>
            <person name="Damon W."/>
            <person name="Desjardin D."/>
            <person name="Finy P."/>
            <person name="Geml J."/>
            <person name="Haridas S."/>
            <person name="Hughes K."/>
            <person name="Justo A."/>
            <person name="Karasinski D."/>
            <person name="Kautmanova I."/>
            <person name="Kiss B."/>
            <person name="Kocsube S."/>
            <person name="Kotiranta H."/>
            <person name="LaButti K.M."/>
            <person name="Lechner B.E."/>
            <person name="Liimatainen K."/>
            <person name="Lipzen A."/>
            <person name="Lukacs Z."/>
            <person name="Mihaltcheva S."/>
            <person name="Morgado L.N."/>
            <person name="Niskanen T."/>
            <person name="Noordeloos M.E."/>
            <person name="Ohm R.A."/>
            <person name="Ortiz-Santana B."/>
            <person name="Ovrebo C."/>
            <person name="Racz N."/>
            <person name="Riley R."/>
            <person name="Savchenko A."/>
            <person name="Shiryaev A."/>
            <person name="Soop K."/>
            <person name="Spirin V."/>
            <person name="Szebenyi C."/>
            <person name="Tomsovsky M."/>
            <person name="Tulloss R.E."/>
            <person name="Uehling J."/>
            <person name="Grigoriev I.V."/>
            <person name="Vagvolgyi C."/>
            <person name="Papp T."/>
            <person name="Martin F.M."/>
            <person name="Miettinen O."/>
            <person name="Hibbett D.S."/>
            <person name="Nagy L.G."/>
        </authorList>
    </citation>
    <scope>NUCLEOTIDE SEQUENCE [LARGE SCALE GENOMIC DNA]</scope>
    <source>
        <strain evidence="2 3">CBS 121175</strain>
    </source>
</reference>
<protein>
    <submittedName>
        <fullName evidence="2">Uncharacterized protein</fullName>
    </submittedName>
</protein>
<proteinExistence type="predicted"/>
<dbReference type="OrthoDB" id="2794314at2759"/>
<dbReference type="AlphaFoldDB" id="A0A5C3KEI2"/>
<dbReference type="STRING" id="230819.A0A5C3KEI2"/>
<feature type="region of interest" description="Disordered" evidence="1">
    <location>
        <begin position="1"/>
        <end position="49"/>
    </location>
</feature>
<evidence type="ECO:0000313" key="3">
    <source>
        <dbReference type="Proteomes" id="UP000307440"/>
    </source>
</evidence>
<sequence>MRGRSKGSKRGKGASKAAATPPSEDLALQPVAPVLGVPSQAPKTPPPAYVTPQVPFPRPVTPPNASHKGGDAIAPIIVSPIKPRARRAPAIARMSDSEVWDMADEEIIAASFSNTRSLTYAHYNISIERVYATGGAKEKIVFIFTCKTDPDNHAAQKRARGNTAAGTGNLVATEGACLKRHGLSRPGATQSQSLPYSEALHHVLIALRCAASTRPFDMILDKWYQAEVEMLRPGTKLPHPVTVSRDLKRLYAGMSTTISNFFIVRFC</sequence>
<accession>A0A5C3KEI2</accession>
<evidence type="ECO:0000313" key="2">
    <source>
        <dbReference type="EMBL" id="TFK18125.1"/>
    </source>
</evidence>
<dbReference type="EMBL" id="ML210429">
    <property type="protein sequence ID" value="TFK18125.1"/>
    <property type="molecule type" value="Genomic_DNA"/>
</dbReference>